<dbReference type="Gene3D" id="2.60.120.10">
    <property type="entry name" value="Jelly Rolls"/>
    <property type="match status" value="1"/>
</dbReference>
<evidence type="ECO:0000313" key="5">
    <source>
        <dbReference type="EMBL" id="SEC20748.1"/>
    </source>
</evidence>
<dbReference type="EMBL" id="FNSN01000003">
    <property type="protein sequence ID" value="SEC20748.1"/>
    <property type="molecule type" value="Genomic_DNA"/>
</dbReference>
<accession>A0A1H4QMG7</accession>
<keyword evidence="6" id="KW-1185">Reference proteome</keyword>
<dbReference type="GO" id="GO:0043565">
    <property type="term" value="F:sequence-specific DNA binding"/>
    <property type="evidence" value="ECO:0007669"/>
    <property type="project" value="InterPro"/>
</dbReference>
<reference evidence="5 6" key="1">
    <citation type="submission" date="2016-10" db="EMBL/GenBank/DDBJ databases">
        <authorList>
            <person name="de Groot N.N."/>
        </authorList>
    </citation>
    <scope>NUCLEOTIDE SEQUENCE [LARGE SCALE GENOMIC DNA]</scope>
    <source>
        <strain evidence="5 6">DSM 10495</strain>
    </source>
</reference>
<sequence length="261" mass="28500">MTEFWRSRDMPQLESRRSCQAVSCYRPHTHDRFSIGLIDAGQAVFAGSGDTRCELEPGDVLLIPAHTVHSCNRQSGVWTYQMIHLDQDWIAGLLPDGAARLFDGVAVFREPGLHCVFSRLNDGLFRGDDPAGVRAGLVEALSACLDLAPAYRGAPSPEPSADPSLAPVLDRLRSDAPTPSLDELAGLLGMDKYQLIRAVKDATGLPPIAWRQNDRVIEARALLREGRSPAETAYALGFTDQSHFHRVFRSHVAATPGAYQG</sequence>
<evidence type="ECO:0000256" key="3">
    <source>
        <dbReference type="ARBA" id="ARBA00023163"/>
    </source>
</evidence>
<keyword evidence="2 5" id="KW-0238">DNA-binding</keyword>
<dbReference type="AlphaFoldDB" id="A0A1H4QMG7"/>
<evidence type="ECO:0000256" key="1">
    <source>
        <dbReference type="ARBA" id="ARBA00023015"/>
    </source>
</evidence>
<proteinExistence type="predicted"/>
<dbReference type="PROSITE" id="PS01124">
    <property type="entry name" value="HTH_ARAC_FAMILY_2"/>
    <property type="match status" value="1"/>
</dbReference>
<dbReference type="InterPro" id="IPR014710">
    <property type="entry name" value="RmlC-like_jellyroll"/>
</dbReference>
<gene>
    <name evidence="5" type="ORF">SAMN04489745_2329</name>
</gene>
<evidence type="ECO:0000259" key="4">
    <source>
        <dbReference type="PROSITE" id="PS01124"/>
    </source>
</evidence>
<dbReference type="InterPro" id="IPR050204">
    <property type="entry name" value="AraC_XylS_family_regulators"/>
</dbReference>
<feature type="domain" description="HTH araC/xylS-type" evidence="4">
    <location>
        <begin position="162"/>
        <end position="261"/>
    </location>
</feature>
<dbReference type="Pfam" id="PF12833">
    <property type="entry name" value="HTH_18"/>
    <property type="match status" value="1"/>
</dbReference>
<organism evidence="5 6">
    <name type="scientific">Arthrobacter woluwensis</name>
    <dbReference type="NCBI Taxonomy" id="156980"/>
    <lineage>
        <taxon>Bacteria</taxon>
        <taxon>Bacillati</taxon>
        <taxon>Actinomycetota</taxon>
        <taxon>Actinomycetes</taxon>
        <taxon>Micrococcales</taxon>
        <taxon>Micrococcaceae</taxon>
        <taxon>Arthrobacter</taxon>
    </lineage>
</organism>
<dbReference type="InterPro" id="IPR037923">
    <property type="entry name" value="HTH-like"/>
</dbReference>
<keyword evidence="3" id="KW-0804">Transcription</keyword>
<dbReference type="SUPFAM" id="SSF46689">
    <property type="entry name" value="Homeodomain-like"/>
    <property type="match status" value="1"/>
</dbReference>
<name>A0A1H4QMG7_9MICC</name>
<dbReference type="InterPro" id="IPR009057">
    <property type="entry name" value="Homeodomain-like_sf"/>
</dbReference>
<dbReference type="RefSeq" id="WP_066212908.1">
    <property type="nucleotide sequence ID" value="NZ_FNSN01000003.1"/>
</dbReference>
<protein>
    <submittedName>
        <fullName evidence="5">AraC-type DNA-binding protein</fullName>
    </submittedName>
</protein>
<dbReference type="GO" id="GO:0003700">
    <property type="term" value="F:DNA-binding transcription factor activity"/>
    <property type="evidence" value="ECO:0007669"/>
    <property type="project" value="InterPro"/>
</dbReference>
<dbReference type="InterPro" id="IPR003313">
    <property type="entry name" value="AraC-bd"/>
</dbReference>
<dbReference type="SUPFAM" id="SSF51215">
    <property type="entry name" value="Regulatory protein AraC"/>
    <property type="match status" value="1"/>
</dbReference>
<dbReference type="SMART" id="SM00342">
    <property type="entry name" value="HTH_ARAC"/>
    <property type="match status" value="1"/>
</dbReference>
<dbReference type="Proteomes" id="UP000182652">
    <property type="component" value="Unassembled WGS sequence"/>
</dbReference>
<dbReference type="PANTHER" id="PTHR46796">
    <property type="entry name" value="HTH-TYPE TRANSCRIPTIONAL ACTIVATOR RHAS-RELATED"/>
    <property type="match status" value="1"/>
</dbReference>
<keyword evidence="1" id="KW-0805">Transcription regulation</keyword>
<evidence type="ECO:0000256" key="2">
    <source>
        <dbReference type="ARBA" id="ARBA00023125"/>
    </source>
</evidence>
<dbReference type="InterPro" id="IPR018060">
    <property type="entry name" value="HTH_AraC"/>
</dbReference>
<dbReference type="STRING" id="156980.SAMN04489745_2329"/>
<dbReference type="Gene3D" id="1.10.10.60">
    <property type="entry name" value="Homeodomain-like"/>
    <property type="match status" value="2"/>
</dbReference>
<dbReference type="Pfam" id="PF02311">
    <property type="entry name" value="AraC_binding"/>
    <property type="match status" value="1"/>
</dbReference>
<dbReference type="PANTHER" id="PTHR46796:SF2">
    <property type="entry name" value="TRANSCRIPTIONAL REGULATORY PROTEIN"/>
    <property type="match status" value="1"/>
</dbReference>
<evidence type="ECO:0000313" key="6">
    <source>
        <dbReference type="Proteomes" id="UP000182652"/>
    </source>
</evidence>